<reference evidence="8 9" key="1">
    <citation type="submission" date="2017-09" db="EMBL/GenBank/DDBJ databases">
        <authorList>
            <person name="Lee N."/>
            <person name="Cho B.-K."/>
        </authorList>
    </citation>
    <scope>NUCLEOTIDE SEQUENCE [LARGE SCALE GENOMIC DNA]</scope>
    <source>
        <strain evidence="8 9">ATCC 19740</strain>
    </source>
</reference>
<evidence type="ECO:0000256" key="3">
    <source>
        <dbReference type="ARBA" id="ARBA00022692"/>
    </source>
</evidence>
<evidence type="ECO:0000256" key="1">
    <source>
        <dbReference type="ARBA" id="ARBA00004651"/>
    </source>
</evidence>
<dbReference type="CDD" id="cd06173">
    <property type="entry name" value="MFS_MefA_like"/>
    <property type="match status" value="1"/>
</dbReference>
<evidence type="ECO:0000259" key="7">
    <source>
        <dbReference type="PROSITE" id="PS50850"/>
    </source>
</evidence>
<evidence type="ECO:0000256" key="6">
    <source>
        <dbReference type="SAM" id="Phobius"/>
    </source>
</evidence>
<feature type="transmembrane region" description="Helical" evidence="6">
    <location>
        <begin position="59"/>
        <end position="79"/>
    </location>
</feature>
<evidence type="ECO:0000256" key="2">
    <source>
        <dbReference type="ARBA" id="ARBA00022475"/>
    </source>
</evidence>
<dbReference type="Proteomes" id="UP000326029">
    <property type="component" value="Chromosome"/>
</dbReference>
<feature type="transmembrane region" description="Helical" evidence="6">
    <location>
        <begin position="113"/>
        <end position="138"/>
    </location>
</feature>
<dbReference type="PROSITE" id="PS50850">
    <property type="entry name" value="MFS"/>
    <property type="match status" value="1"/>
</dbReference>
<evidence type="ECO:0000256" key="5">
    <source>
        <dbReference type="ARBA" id="ARBA00023136"/>
    </source>
</evidence>
<keyword evidence="9" id="KW-1185">Reference proteome</keyword>
<dbReference type="PANTHER" id="PTHR23513:SF6">
    <property type="entry name" value="MAJOR FACILITATOR SUPERFAMILY ASSOCIATED DOMAIN-CONTAINING PROTEIN"/>
    <property type="match status" value="1"/>
</dbReference>
<dbReference type="Pfam" id="PF07690">
    <property type="entry name" value="MFS_1"/>
    <property type="match status" value="1"/>
</dbReference>
<dbReference type="Gene3D" id="1.20.1250.20">
    <property type="entry name" value="MFS general substrate transporter like domains"/>
    <property type="match status" value="1"/>
</dbReference>
<evidence type="ECO:0000256" key="4">
    <source>
        <dbReference type="ARBA" id="ARBA00022989"/>
    </source>
</evidence>
<evidence type="ECO:0000313" key="8">
    <source>
        <dbReference type="EMBL" id="QEV33247.1"/>
    </source>
</evidence>
<evidence type="ECO:0000313" key="9">
    <source>
        <dbReference type="Proteomes" id="UP000326029"/>
    </source>
</evidence>
<dbReference type="InterPro" id="IPR036259">
    <property type="entry name" value="MFS_trans_sf"/>
</dbReference>
<dbReference type="InterPro" id="IPR020846">
    <property type="entry name" value="MFS_dom"/>
</dbReference>
<keyword evidence="3 6" id="KW-0812">Transmembrane</keyword>
<keyword evidence="5 6" id="KW-0472">Membrane</keyword>
<dbReference type="InterPro" id="IPR011701">
    <property type="entry name" value="MFS"/>
</dbReference>
<dbReference type="SUPFAM" id="SSF103473">
    <property type="entry name" value="MFS general substrate transporter"/>
    <property type="match status" value="1"/>
</dbReference>
<keyword evidence="2" id="KW-1003">Cell membrane</keyword>
<proteinExistence type="predicted"/>
<feature type="transmembrane region" description="Helical" evidence="6">
    <location>
        <begin position="397"/>
        <end position="416"/>
    </location>
</feature>
<dbReference type="EMBL" id="CP023693">
    <property type="protein sequence ID" value="QEV33247.1"/>
    <property type="molecule type" value="Genomic_DNA"/>
</dbReference>
<sequence length="439" mass="46209">MWRSAVEATRPPGSLFKNRAFALFWASQSVSFLGTQISYVALPLTAVVVLDATPMEAGLLGALESLPFLLFGLFVGVLVDRRARRPLLIGANLIRFAALAWIPVAYLLDILTIAQLLLVTFLVGVMTVFFEIAYMSYLPGLVGKDRLMEANGRLQASASTAEVAGPGIAGGLIGVLSAPLVIAVDAVSYLVSALTLLRLPADEAPRPEAGADAEGKQSVWASLREGFSLVGRNPLLRWCTIAVFFLSLFFSSVMAVYFLYLIDEAGLSSTAVGLIVAVGSVGGLVGALLSDRLITWLGVGPTLVSAVALPGFGFLLLATVDGNSLGAAVLAGVATFIGFFGIPVWDVTVISFRQTITPEHLQGRVNATVRSLSWGTLAVGSLMGGALATGLGLRETVVISAIGLFVPSLIVLLSPVRRMRRLEMPEETPTDDPSPVGSH</sequence>
<dbReference type="PANTHER" id="PTHR23513">
    <property type="entry name" value="INTEGRAL MEMBRANE EFFLUX PROTEIN-RELATED"/>
    <property type="match status" value="1"/>
</dbReference>
<feature type="transmembrane region" description="Helical" evidence="6">
    <location>
        <begin position="266"/>
        <end position="289"/>
    </location>
</feature>
<keyword evidence="4 6" id="KW-1133">Transmembrane helix</keyword>
<feature type="domain" description="Major facilitator superfamily (MFS) profile" evidence="7">
    <location>
        <begin position="15"/>
        <end position="418"/>
    </location>
</feature>
<feature type="transmembrane region" description="Helical" evidence="6">
    <location>
        <begin position="235"/>
        <end position="260"/>
    </location>
</feature>
<accession>A0ABX6BH55</accession>
<feature type="transmembrane region" description="Helical" evidence="6">
    <location>
        <begin position="325"/>
        <end position="352"/>
    </location>
</feature>
<feature type="transmembrane region" description="Helical" evidence="6">
    <location>
        <begin position="86"/>
        <end position="107"/>
    </location>
</feature>
<organism evidence="8 9">
    <name type="scientific">Streptomyces cinereoruber</name>
    <dbReference type="NCBI Taxonomy" id="67260"/>
    <lineage>
        <taxon>Bacteria</taxon>
        <taxon>Bacillati</taxon>
        <taxon>Actinomycetota</taxon>
        <taxon>Actinomycetes</taxon>
        <taxon>Kitasatosporales</taxon>
        <taxon>Streptomycetaceae</taxon>
        <taxon>Streptomyces</taxon>
    </lineage>
</organism>
<gene>
    <name evidence="8" type="ORF">CP977_14635</name>
</gene>
<comment type="subcellular location">
    <subcellularLocation>
        <location evidence="1">Cell membrane</location>
        <topology evidence="1">Multi-pass membrane protein</topology>
    </subcellularLocation>
</comment>
<protein>
    <submittedName>
        <fullName evidence="8">MFS transporter</fullName>
    </submittedName>
</protein>
<feature type="transmembrane region" description="Helical" evidence="6">
    <location>
        <begin position="372"/>
        <end position="391"/>
    </location>
</feature>
<feature type="transmembrane region" description="Helical" evidence="6">
    <location>
        <begin position="20"/>
        <end position="39"/>
    </location>
</feature>
<name>A0ABX6BH55_9ACTN</name>
<feature type="transmembrane region" description="Helical" evidence="6">
    <location>
        <begin position="296"/>
        <end position="319"/>
    </location>
</feature>